<feature type="non-terminal residue" evidence="1">
    <location>
        <position position="173"/>
    </location>
</feature>
<accession>A0A1B2G2N6</accession>
<proteinExistence type="evidence at transcript level"/>
<dbReference type="EMBL" id="KU598905">
    <property type="protein sequence ID" value="ANZ03151.1"/>
    <property type="molecule type" value="mRNA"/>
</dbReference>
<organism evidence="1">
    <name type="scientific">Cnaphalocrocis medinalis</name>
    <name type="common">Rice leaffolder moth</name>
    <dbReference type="NCBI Taxonomy" id="437488"/>
    <lineage>
        <taxon>Eukaryota</taxon>
        <taxon>Metazoa</taxon>
        <taxon>Ecdysozoa</taxon>
        <taxon>Arthropoda</taxon>
        <taxon>Hexapoda</taxon>
        <taxon>Insecta</taxon>
        <taxon>Pterygota</taxon>
        <taxon>Neoptera</taxon>
        <taxon>Endopterygota</taxon>
        <taxon>Lepidoptera</taxon>
        <taxon>Glossata</taxon>
        <taxon>Ditrysia</taxon>
        <taxon>Pyraloidea</taxon>
        <taxon>Crambidae</taxon>
        <taxon>Pyraustinae</taxon>
        <taxon>Cnaphalocrocis</taxon>
    </lineage>
</organism>
<dbReference type="AlphaFoldDB" id="A0A1B2G2N6"/>
<name>A0A1B2G2N6_CNAME</name>
<sequence length="173" mass="20745">MVLINIRQLNRKSFTLSNVLSFLEDPRYPSVGPHLFLLGFIGLWQSKQSKFKQYLFYITISFFLSQYLKCVIKFHHGDLKLILQYAPFHLGIIKACFFQKDYKKWEQIIDYISSVEREEIEDGDKKKMEIINEYLKRSRRVTYFFWGLAFFSNFTIFSEPYQKNQTNINGTTE</sequence>
<evidence type="ECO:0000313" key="1">
    <source>
        <dbReference type="EMBL" id="ANZ03151.1"/>
    </source>
</evidence>
<protein>
    <submittedName>
        <fullName evidence="1">Olfactory receptor 38</fullName>
    </submittedName>
</protein>
<reference evidence="1" key="1">
    <citation type="submission" date="2016-01" db="EMBL/GenBank/DDBJ databases">
        <title>Olfactory receptor genes identified from the antennae of Cnaphalocrocis medinalis.</title>
        <authorList>
            <person name="Liu S."/>
        </authorList>
    </citation>
    <scope>NUCLEOTIDE SEQUENCE</scope>
    <source>
        <strain evidence="1">HF</strain>
    </source>
</reference>
<keyword evidence="1" id="KW-0675">Receptor</keyword>